<sequence length="594" mass="66983">MAVTITRVFDLLQYNLEKFPKEEFVSGKINGQWVKYSTQKFCDTVDALSRGLIGIGIEKESRVAVISHNRPEWNIADFAIMQIGAYQIPLYPTLAEHDIKFILENAAVTVVFAADETLYKKLKNVCAELKSAIKVYTFNEVSGAENWSVLLADGIKQFQINLDEYRAQIKADDILTLIYTSGTTGTPKGVMLTHDNLVKNFQNSAVLLPDGIRTGLSFLPLSHIFERMVVYLYMFTNTGVYYAESMDTIVADIQFVKPTVFSTVPRLLEKVYEKIMEKGKALTGVKRGIFFWSVTLAEKFEIESGWFYNLKLGIARKLVFKKWQEALGGNIIVIISGGAALNPRLARIFWAAGMPVFEGYGLTETSPVITVNHFGNTMFGTVGPAIEGVEVKIAEDGEVLARGHDIMKGYYMRDDLTAETIDKDGWFHTGDIGELVNGRFLKITDRKKEIFKTAGGKYVAPQMIENKFKETPLVEQVMVLGENRKFPSALIVPNFVALKVWAEKKGIGYTTDAEMVKDPNVLEKFQQIVVLSGKDFGKWEQVKRFALLAKQWTIDGGELTPKLSLKRKIILEKNKDIIDKIYVDAENYKEEKHE</sequence>
<dbReference type="InterPro" id="IPR042099">
    <property type="entry name" value="ANL_N_sf"/>
</dbReference>
<name>A0A2D1UCE7_9SPHI</name>
<dbReference type="EMBL" id="CP024091">
    <property type="protein sequence ID" value="ATP59277.1"/>
    <property type="molecule type" value="Genomic_DNA"/>
</dbReference>
<protein>
    <submittedName>
        <fullName evidence="5">Long-chain fatty acid--CoA ligase</fullName>
    </submittedName>
</protein>
<accession>A0A2D1UCE7</accession>
<dbReference type="Proteomes" id="UP000223749">
    <property type="component" value="Chromosome"/>
</dbReference>
<proteinExistence type="predicted"/>
<keyword evidence="1 5" id="KW-0436">Ligase</keyword>
<dbReference type="OrthoDB" id="9803968at2"/>
<organism evidence="5 6">
    <name type="scientific">Pedobacter ginsengisoli</name>
    <dbReference type="NCBI Taxonomy" id="363852"/>
    <lineage>
        <taxon>Bacteria</taxon>
        <taxon>Pseudomonadati</taxon>
        <taxon>Bacteroidota</taxon>
        <taxon>Sphingobacteriia</taxon>
        <taxon>Sphingobacteriales</taxon>
        <taxon>Sphingobacteriaceae</taxon>
        <taxon>Pedobacter</taxon>
    </lineage>
</organism>
<dbReference type="AlphaFoldDB" id="A0A2D1UCE7"/>
<dbReference type="RefSeq" id="WP_099441148.1">
    <property type="nucleotide sequence ID" value="NZ_CP024091.1"/>
</dbReference>
<dbReference type="Pfam" id="PF00501">
    <property type="entry name" value="AMP-binding"/>
    <property type="match status" value="1"/>
</dbReference>
<dbReference type="GO" id="GO:0004467">
    <property type="term" value="F:long-chain fatty acid-CoA ligase activity"/>
    <property type="evidence" value="ECO:0007669"/>
    <property type="project" value="TreeGrafter"/>
</dbReference>
<feature type="domain" description="AMP-dependent synthetase/ligase" evidence="4">
    <location>
        <begin position="14"/>
        <end position="411"/>
    </location>
</feature>
<keyword evidence="6" id="KW-1185">Reference proteome</keyword>
<dbReference type="CDD" id="cd05907">
    <property type="entry name" value="VL_LC_FACS_like"/>
    <property type="match status" value="1"/>
</dbReference>
<keyword evidence="3" id="KW-0443">Lipid metabolism</keyword>
<evidence type="ECO:0000256" key="2">
    <source>
        <dbReference type="ARBA" id="ARBA00022832"/>
    </source>
</evidence>
<evidence type="ECO:0000256" key="1">
    <source>
        <dbReference type="ARBA" id="ARBA00022598"/>
    </source>
</evidence>
<evidence type="ECO:0000313" key="5">
    <source>
        <dbReference type="EMBL" id="ATP59277.1"/>
    </source>
</evidence>
<dbReference type="PANTHER" id="PTHR43272:SF32">
    <property type="entry name" value="AMP-DEPENDENT SYNTHETASE_LIGASE DOMAIN-CONTAINING PROTEIN"/>
    <property type="match status" value="1"/>
</dbReference>
<dbReference type="PANTHER" id="PTHR43272">
    <property type="entry name" value="LONG-CHAIN-FATTY-ACID--COA LIGASE"/>
    <property type="match status" value="1"/>
</dbReference>
<gene>
    <name evidence="5" type="ORF">CPT03_15885</name>
</gene>
<dbReference type="PROSITE" id="PS00455">
    <property type="entry name" value="AMP_BINDING"/>
    <property type="match status" value="1"/>
</dbReference>
<dbReference type="SUPFAM" id="SSF56801">
    <property type="entry name" value="Acetyl-CoA synthetase-like"/>
    <property type="match status" value="1"/>
</dbReference>
<dbReference type="GO" id="GO:0016020">
    <property type="term" value="C:membrane"/>
    <property type="evidence" value="ECO:0007669"/>
    <property type="project" value="TreeGrafter"/>
</dbReference>
<dbReference type="Gene3D" id="3.40.50.12780">
    <property type="entry name" value="N-terminal domain of ligase-like"/>
    <property type="match status" value="2"/>
</dbReference>
<dbReference type="InterPro" id="IPR000873">
    <property type="entry name" value="AMP-dep_synth/lig_dom"/>
</dbReference>
<dbReference type="KEGG" id="pgs:CPT03_15885"/>
<evidence type="ECO:0000259" key="4">
    <source>
        <dbReference type="Pfam" id="PF00501"/>
    </source>
</evidence>
<keyword evidence="2" id="KW-0276">Fatty acid metabolism</keyword>
<dbReference type="InterPro" id="IPR020845">
    <property type="entry name" value="AMP-binding_CS"/>
</dbReference>
<evidence type="ECO:0000256" key="3">
    <source>
        <dbReference type="ARBA" id="ARBA00023098"/>
    </source>
</evidence>
<dbReference type="Pfam" id="PF23562">
    <property type="entry name" value="AMP-binding_C_3"/>
    <property type="match status" value="1"/>
</dbReference>
<reference evidence="5 6" key="1">
    <citation type="submission" date="2017-10" db="EMBL/GenBank/DDBJ databases">
        <title>Whole genome of Pedobacter ginsengisoli T01R-27 isolated from tomato rhizosphere.</title>
        <authorList>
            <person name="Weon H.-Y."/>
            <person name="Lee S.A."/>
            <person name="Sang M.K."/>
            <person name="Song J."/>
        </authorList>
    </citation>
    <scope>NUCLEOTIDE SEQUENCE [LARGE SCALE GENOMIC DNA]</scope>
    <source>
        <strain evidence="5 6">T01R-27</strain>
    </source>
</reference>
<evidence type="ECO:0000313" key="6">
    <source>
        <dbReference type="Proteomes" id="UP000223749"/>
    </source>
</evidence>